<dbReference type="Proteomes" id="UP001083770">
    <property type="component" value="Unassembled WGS sequence"/>
</dbReference>
<organism evidence="9 10">
    <name type="scientific">Henriciella marina</name>
    <dbReference type="NCBI Taxonomy" id="453851"/>
    <lineage>
        <taxon>Bacteria</taxon>
        <taxon>Pseudomonadati</taxon>
        <taxon>Pseudomonadota</taxon>
        <taxon>Alphaproteobacteria</taxon>
        <taxon>Hyphomonadales</taxon>
        <taxon>Hyphomonadaceae</taxon>
        <taxon>Henriciella</taxon>
    </lineage>
</organism>
<dbReference type="InterPro" id="IPR012340">
    <property type="entry name" value="NA-bd_OB-fold"/>
</dbReference>
<evidence type="ECO:0000313" key="9">
    <source>
        <dbReference type="EMBL" id="MCZ4297780.1"/>
    </source>
</evidence>
<name>A0ABT4LTU2_9PROT</name>
<keyword evidence="3 7" id="KW-0227">DNA damage</keyword>
<evidence type="ECO:0000313" key="10">
    <source>
        <dbReference type="Proteomes" id="UP001083770"/>
    </source>
</evidence>
<dbReference type="Gene3D" id="2.40.50.140">
    <property type="entry name" value="Nucleic acid-binding proteins"/>
    <property type="match status" value="1"/>
</dbReference>
<dbReference type="RefSeq" id="WP_269401903.1">
    <property type="nucleotide sequence ID" value="NZ_JAPWGW010000002.1"/>
</dbReference>
<dbReference type="PANTHER" id="PTHR33991:SF1">
    <property type="entry name" value="DNA REPAIR PROTEIN RECO"/>
    <property type="match status" value="1"/>
</dbReference>
<comment type="function">
    <text evidence="7">Involved in DNA repair and RecF pathway recombination.</text>
</comment>
<evidence type="ECO:0000256" key="3">
    <source>
        <dbReference type="ARBA" id="ARBA00022763"/>
    </source>
</evidence>
<dbReference type="Pfam" id="PF02565">
    <property type="entry name" value="RecO_C"/>
    <property type="match status" value="1"/>
</dbReference>
<comment type="similarity">
    <text evidence="1 7">Belongs to the RecO family.</text>
</comment>
<feature type="domain" description="DNA replication/recombination mediator RecO N-terminal" evidence="8">
    <location>
        <begin position="1"/>
        <end position="75"/>
    </location>
</feature>
<reference evidence="9" key="1">
    <citation type="submission" date="2022-12" db="EMBL/GenBank/DDBJ databases">
        <title>Bacterial isolates from different developmental stages of Nematostella vectensis.</title>
        <authorList>
            <person name="Fraune S."/>
        </authorList>
    </citation>
    <scope>NUCLEOTIDE SEQUENCE</scope>
    <source>
        <strain evidence="9">G21632-S1</strain>
    </source>
</reference>
<dbReference type="InterPro" id="IPR042242">
    <property type="entry name" value="RecO_C"/>
</dbReference>
<gene>
    <name evidence="7 9" type="primary">recO</name>
    <name evidence="9" type="ORF">O4G74_06890</name>
</gene>
<evidence type="ECO:0000256" key="6">
    <source>
        <dbReference type="ARBA" id="ARBA00033409"/>
    </source>
</evidence>
<evidence type="ECO:0000256" key="1">
    <source>
        <dbReference type="ARBA" id="ARBA00007452"/>
    </source>
</evidence>
<dbReference type="InterPro" id="IPR003717">
    <property type="entry name" value="RecO"/>
</dbReference>
<dbReference type="Pfam" id="PF11967">
    <property type="entry name" value="RecO_N"/>
    <property type="match status" value="1"/>
</dbReference>
<accession>A0ABT4LTU2</accession>
<keyword evidence="4 7" id="KW-0233">DNA recombination</keyword>
<dbReference type="HAMAP" id="MF_00201">
    <property type="entry name" value="RecO"/>
    <property type="match status" value="1"/>
</dbReference>
<dbReference type="PANTHER" id="PTHR33991">
    <property type="entry name" value="DNA REPAIR PROTEIN RECO"/>
    <property type="match status" value="1"/>
</dbReference>
<proteinExistence type="inferred from homology"/>
<sequence>MQWRDEGLVLGGRKFGESGLILDVLTRERGRRSGLVYGGASRKKRAQFEPGNTVDLSWSGRLEEQLGRFDVAESSRQRASRLIDLPLALNAVASICALLRGALNEGDHAGSALFAATEMLLDQLDSDEVWPALYVRWELGLLAALGFGLDLEACAVSGSNDGLTHVSPRTGRAVKGSEAAEYVDRLFVLPNFLMDARSPAKDQDIAHGLELTGHFIERRLFNTINRDMPEPRRRLVAKLGRPQLL</sequence>
<evidence type="ECO:0000256" key="5">
    <source>
        <dbReference type="ARBA" id="ARBA00023204"/>
    </source>
</evidence>
<evidence type="ECO:0000259" key="8">
    <source>
        <dbReference type="Pfam" id="PF11967"/>
    </source>
</evidence>
<comment type="caution">
    <text evidence="9">The sequence shown here is derived from an EMBL/GenBank/DDBJ whole genome shotgun (WGS) entry which is preliminary data.</text>
</comment>
<dbReference type="NCBIfam" id="TIGR00613">
    <property type="entry name" value="reco"/>
    <property type="match status" value="1"/>
</dbReference>
<keyword evidence="5 7" id="KW-0234">DNA repair</keyword>
<evidence type="ECO:0000256" key="4">
    <source>
        <dbReference type="ARBA" id="ARBA00023172"/>
    </source>
</evidence>
<dbReference type="InterPro" id="IPR022572">
    <property type="entry name" value="DNA_rep/recomb_RecO_N"/>
</dbReference>
<evidence type="ECO:0000256" key="2">
    <source>
        <dbReference type="ARBA" id="ARBA00021310"/>
    </source>
</evidence>
<dbReference type="SUPFAM" id="SSF50249">
    <property type="entry name" value="Nucleic acid-binding proteins"/>
    <property type="match status" value="1"/>
</dbReference>
<keyword evidence="10" id="KW-1185">Reference proteome</keyword>
<protein>
    <recommendedName>
        <fullName evidence="2 7">DNA repair protein RecO</fullName>
    </recommendedName>
    <alternativeName>
        <fullName evidence="6 7">Recombination protein O</fullName>
    </alternativeName>
</protein>
<dbReference type="Gene3D" id="1.20.1440.120">
    <property type="entry name" value="Recombination protein O, C-terminal domain"/>
    <property type="match status" value="1"/>
</dbReference>
<dbReference type="InterPro" id="IPR037278">
    <property type="entry name" value="ARFGAP/RecO"/>
</dbReference>
<dbReference type="SUPFAM" id="SSF57863">
    <property type="entry name" value="ArfGap/RecO-like zinc finger"/>
    <property type="match status" value="1"/>
</dbReference>
<evidence type="ECO:0000256" key="7">
    <source>
        <dbReference type="HAMAP-Rule" id="MF_00201"/>
    </source>
</evidence>
<dbReference type="EMBL" id="JAPWGW010000002">
    <property type="protein sequence ID" value="MCZ4297780.1"/>
    <property type="molecule type" value="Genomic_DNA"/>
</dbReference>